<evidence type="ECO:0000313" key="2">
    <source>
        <dbReference type="Proteomes" id="UP001221898"/>
    </source>
</evidence>
<protein>
    <submittedName>
        <fullName evidence="1">Uncharacterized protein</fullName>
    </submittedName>
</protein>
<dbReference type="EMBL" id="JAINUG010000029">
    <property type="protein sequence ID" value="KAJ8409776.1"/>
    <property type="molecule type" value="Genomic_DNA"/>
</dbReference>
<comment type="caution">
    <text evidence="1">The sequence shown here is derived from an EMBL/GenBank/DDBJ whole genome shotgun (WGS) entry which is preliminary data.</text>
</comment>
<sequence>MLTEYTEILIDCLHEHSGLALSLDLKTEFIAIRTITIHCITALLVKTRKLRICDPQTTAGYEHQQDIC</sequence>
<proteinExistence type="predicted"/>
<evidence type="ECO:0000313" key="1">
    <source>
        <dbReference type="EMBL" id="KAJ8409776.1"/>
    </source>
</evidence>
<reference evidence="1" key="1">
    <citation type="journal article" date="2023" name="Science">
        <title>Genome structures resolve the early diversification of teleost fishes.</title>
        <authorList>
            <person name="Parey E."/>
            <person name="Louis A."/>
            <person name="Montfort J."/>
            <person name="Bouchez O."/>
            <person name="Roques C."/>
            <person name="Iampietro C."/>
            <person name="Lluch J."/>
            <person name="Castinel A."/>
            <person name="Donnadieu C."/>
            <person name="Desvignes T."/>
            <person name="Floi Bucao C."/>
            <person name="Jouanno E."/>
            <person name="Wen M."/>
            <person name="Mejri S."/>
            <person name="Dirks R."/>
            <person name="Jansen H."/>
            <person name="Henkel C."/>
            <person name="Chen W.J."/>
            <person name="Zahm M."/>
            <person name="Cabau C."/>
            <person name="Klopp C."/>
            <person name="Thompson A.W."/>
            <person name="Robinson-Rechavi M."/>
            <person name="Braasch I."/>
            <person name="Lecointre G."/>
            <person name="Bobe J."/>
            <person name="Postlethwait J.H."/>
            <person name="Berthelot C."/>
            <person name="Roest Crollius H."/>
            <person name="Guiguen Y."/>
        </authorList>
    </citation>
    <scope>NUCLEOTIDE SEQUENCE</scope>
    <source>
        <strain evidence="1">NC1722</strain>
    </source>
</reference>
<name>A0AAD7SXW1_9TELE</name>
<dbReference type="Proteomes" id="UP001221898">
    <property type="component" value="Unassembled WGS sequence"/>
</dbReference>
<keyword evidence="2" id="KW-1185">Reference proteome</keyword>
<accession>A0AAD7SXW1</accession>
<gene>
    <name evidence="1" type="ORF">AAFF_G00218350</name>
</gene>
<dbReference type="AlphaFoldDB" id="A0AAD7SXW1"/>
<organism evidence="1 2">
    <name type="scientific">Aldrovandia affinis</name>
    <dbReference type="NCBI Taxonomy" id="143900"/>
    <lineage>
        <taxon>Eukaryota</taxon>
        <taxon>Metazoa</taxon>
        <taxon>Chordata</taxon>
        <taxon>Craniata</taxon>
        <taxon>Vertebrata</taxon>
        <taxon>Euteleostomi</taxon>
        <taxon>Actinopterygii</taxon>
        <taxon>Neopterygii</taxon>
        <taxon>Teleostei</taxon>
        <taxon>Notacanthiformes</taxon>
        <taxon>Halosauridae</taxon>
        <taxon>Aldrovandia</taxon>
    </lineage>
</organism>